<dbReference type="AlphaFoldDB" id="A0A177NKD2"/>
<name>A0A177NKD2_9GAMM</name>
<evidence type="ECO:0000256" key="2">
    <source>
        <dbReference type="SAM" id="SignalP"/>
    </source>
</evidence>
<dbReference type="RefSeq" id="WP_064040171.1">
    <property type="nucleotide sequence ID" value="NZ_LUUJ01000066.1"/>
</dbReference>
<accession>A0A177NKD2</accession>
<reference evidence="3 4" key="1">
    <citation type="submission" date="2016-03" db="EMBL/GenBank/DDBJ databases">
        <authorList>
            <person name="Ploux O."/>
        </authorList>
    </citation>
    <scope>NUCLEOTIDE SEQUENCE [LARGE SCALE GENOMIC DNA]</scope>
    <source>
        <strain evidence="3 4">R-45378</strain>
    </source>
</reference>
<organism evidence="3 4">
    <name type="scientific">Methylomonas koyamae</name>
    <dbReference type="NCBI Taxonomy" id="702114"/>
    <lineage>
        <taxon>Bacteria</taxon>
        <taxon>Pseudomonadati</taxon>
        <taxon>Pseudomonadota</taxon>
        <taxon>Gammaproteobacteria</taxon>
        <taxon>Methylococcales</taxon>
        <taxon>Methylococcaceae</taxon>
        <taxon>Methylomonas</taxon>
    </lineage>
</organism>
<dbReference type="PROSITE" id="PS51257">
    <property type="entry name" value="PROKAR_LIPOPROTEIN"/>
    <property type="match status" value="1"/>
</dbReference>
<dbReference type="Proteomes" id="UP000077857">
    <property type="component" value="Unassembled WGS sequence"/>
</dbReference>
<dbReference type="Pfam" id="PF11172">
    <property type="entry name" value="DUF2959"/>
    <property type="match status" value="1"/>
</dbReference>
<feature type="chain" id="PRO_5008069275" evidence="2">
    <location>
        <begin position="18"/>
        <end position="215"/>
    </location>
</feature>
<evidence type="ECO:0000256" key="1">
    <source>
        <dbReference type="SAM" id="Coils"/>
    </source>
</evidence>
<comment type="caution">
    <text evidence="3">The sequence shown here is derived from an EMBL/GenBank/DDBJ whole genome shotgun (WGS) entry which is preliminary data.</text>
</comment>
<dbReference type="InterPro" id="IPR021342">
    <property type="entry name" value="DUF2959"/>
</dbReference>
<feature type="signal peptide" evidence="2">
    <location>
        <begin position="1"/>
        <end position="17"/>
    </location>
</feature>
<feature type="coiled-coil region" evidence="1">
    <location>
        <begin position="42"/>
        <end position="98"/>
    </location>
</feature>
<sequence length="215" mass="24288">MPKFLRLLLICSILATAACSKIYYSGLEKIGIPKRDVMVHRVEKARDTQEETKQQFKSALEQFTFVTNFKGGDLEATYNKLNSEYEASVAKANEVNKRIADIEDVSAALFSEWETELSQYSNPSLRRDSQQKLTATKAHYQQLVTAMRKAEAKIEPVLSVFRDQVLYLKHNLNAQAIASLKGQLDSVKSDVSALVVEMEKSINEADAFIKTMEKQ</sequence>
<keyword evidence="2" id="KW-0732">Signal</keyword>
<evidence type="ECO:0000313" key="3">
    <source>
        <dbReference type="EMBL" id="OAI17649.1"/>
    </source>
</evidence>
<dbReference type="OrthoDB" id="9780401at2"/>
<gene>
    <name evidence="3" type="ORF">A1507_10390</name>
</gene>
<protein>
    <submittedName>
        <fullName evidence="3">DNA repair protein</fullName>
    </submittedName>
</protein>
<proteinExistence type="predicted"/>
<dbReference type="EMBL" id="LUUJ01000066">
    <property type="protein sequence ID" value="OAI17649.1"/>
    <property type="molecule type" value="Genomic_DNA"/>
</dbReference>
<evidence type="ECO:0000313" key="4">
    <source>
        <dbReference type="Proteomes" id="UP000077857"/>
    </source>
</evidence>
<keyword evidence="1" id="KW-0175">Coiled coil</keyword>